<proteinExistence type="predicted"/>
<reference evidence="3" key="1">
    <citation type="journal article" date="2018" name="PLoS Negl. Trop. Dis.">
        <title>An insight into the salivary gland and fat body transcriptome of Panstrongylus lignarius (Hemiptera: Heteroptera), the main vector of Chagas disease in Peru.</title>
        <authorList>
            <person name="Nevoa J.C."/>
            <person name="Mendes M.T."/>
            <person name="da Silva M.V."/>
            <person name="Soares S.C."/>
            <person name="Oliveira C.J.F."/>
            <person name="Ribeiro J.M.C."/>
        </authorList>
    </citation>
    <scope>NUCLEOTIDE SEQUENCE</scope>
</reference>
<feature type="transmembrane region" description="Helical" evidence="2">
    <location>
        <begin position="45"/>
        <end position="69"/>
    </location>
</feature>
<sequence>MAPTFFFSFSLSSSSSTSSSSSSSSSSFSDSLRFLFVVSSLRLEIFALVIASFLALFTLALINFFLGFLSDLIPISLPGGNCPPLLRPVRNLVAPNLFKIEG</sequence>
<name>A0A224Y2Y4_9HEMI</name>
<feature type="region of interest" description="Disordered" evidence="1">
    <location>
        <begin position="9"/>
        <end position="29"/>
    </location>
</feature>
<keyword evidence="2" id="KW-0812">Transmembrane</keyword>
<dbReference type="AlphaFoldDB" id="A0A224Y2Y4"/>
<accession>A0A224Y2Y4</accession>
<keyword evidence="2" id="KW-0472">Membrane</keyword>
<evidence type="ECO:0000256" key="1">
    <source>
        <dbReference type="SAM" id="MobiDB-lite"/>
    </source>
</evidence>
<evidence type="ECO:0000313" key="3">
    <source>
        <dbReference type="EMBL" id="JAW14799.1"/>
    </source>
</evidence>
<dbReference type="EMBL" id="GFTR01001627">
    <property type="protein sequence ID" value="JAW14799.1"/>
    <property type="molecule type" value="Transcribed_RNA"/>
</dbReference>
<protein>
    <submittedName>
        <fullName evidence="3">Uncharacterized protein</fullName>
    </submittedName>
</protein>
<keyword evidence="2" id="KW-1133">Transmembrane helix</keyword>
<evidence type="ECO:0000256" key="2">
    <source>
        <dbReference type="SAM" id="Phobius"/>
    </source>
</evidence>
<organism evidence="3">
    <name type="scientific">Panstrongylus lignarius</name>
    <dbReference type="NCBI Taxonomy" id="156445"/>
    <lineage>
        <taxon>Eukaryota</taxon>
        <taxon>Metazoa</taxon>
        <taxon>Ecdysozoa</taxon>
        <taxon>Arthropoda</taxon>
        <taxon>Hexapoda</taxon>
        <taxon>Insecta</taxon>
        <taxon>Pterygota</taxon>
        <taxon>Neoptera</taxon>
        <taxon>Paraneoptera</taxon>
        <taxon>Hemiptera</taxon>
        <taxon>Heteroptera</taxon>
        <taxon>Panheteroptera</taxon>
        <taxon>Cimicomorpha</taxon>
        <taxon>Reduviidae</taxon>
        <taxon>Triatominae</taxon>
        <taxon>Panstrongylus</taxon>
    </lineage>
</organism>